<dbReference type="PANTHER" id="PTHR30055:SF151">
    <property type="entry name" value="TRANSCRIPTIONAL REGULATORY PROTEIN"/>
    <property type="match status" value="1"/>
</dbReference>
<comment type="caution">
    <text evidence="6">The sequence shown here is derived from an EMBL/GenBank/DDBJ whole genome shotgun (WGS) entry which is preliminary data.</text>
</comment>
<dbReference type="PROSITE" id="PS50977">
    <property type="entry name" value="HTH_TETR_2"/>
    <property type="match status" value="1"/>
</dbReference>
<feature type="domain" description="HTH tetR-type" evidence="5">
    <location>
        <begin position="30"/>
        <end position="90"/>
    </location>
</feature>
<dbReference type="InterPro" id="IPR004111">
    <property type="entry name" value="Repressor_TetR_C"/>
</dbReference>
<keyword evidence="7" id="KW-1185">Reference proteome</keyword>
<evidence type="ECO:0000259" key="5">
    <source>
        <dbReference type="PROSITE" id="PS50977"/>
    </source>
</evidence>
<dbReference type="SUPFAM" id="SSF48498">
    <property type="entry name" value="Tetracyclin repressor-like, C-terminal domain"/>
    <property type="match status" value="1"/>
</dbReference>
<evidence type="ECO:0000313" key="6">
    <source>
        <dbReference type="EMBL" id="MCP2178004.1"/>
    </source>
</evidence>
<dbReference type="Proteomes" id="UP001206895">
    <property type="component" value="Unassembled WGS sequence"/>
</dbReference>
<keyword evidence="2 4" id="KW-0238">DNA-binding</keyword>
<accession>A0ABT1HJA3</accession>
<evidence type="ECO:0000256" key="2">
    <source>
        <dbReference type="ARBA" id="ARBA00023125"/>
    </source>
</evidence>
<keyword evidence="1" id="KW-0805">Transcription regulation</keyword>
<dbReference type="InterPro" id="IPR050109">
    <property type="entry name" value="HTH-type_TetR-like_transc_reg"/>
</dbReference>
<keyword evidence="3" id="KW-0804">Transcription</keyword>
<dbReference type="Gene3D" id="1.10.357.10">
    <property type="entry name" value="Tetracycline Repressor, domain 2"/>
    <property type="match status" value="1"/>
</dbReference>
<evidence type="ECO:0000256" key="4">
    <source>
        <dbReference type="PROSITE-ProRule" id="PRU00335"/>
    </source>
</evidence>
<dbReference type="SUPFAM" id="SSF46689">
    <property type="entry name" value="Homeodomain-like"/>
    <property type="match status" value="1"/>
</dbReference>
<organism evidence="6 7">
    <name type="scientific">Williamsia maris</name>
    <dbReference type="NCBI Taxonomy" id="72806"/>
    <lineage>
        <taxon>Bacteria</taxon>
        <taxon>Bacillati</taxon>
        <taxon>Actinomycetota</taxon>
        <taxon>Actinomycetes</taxon>
        <taxon>Mycobacteriales</taxon>
        <taxon>Nocardiaceae</taxon>
        <taxon>Williamsia</taxon>
    </lineage>
</organism>
<dbReference type="PANTHER" id="PTHR30055">
    <property type="entry name" value="HTH-TYPE TRANSCRIPTIONAL REGULATOR RUTR"/>
    <property type="match status" value="1"/>
</dbReference>
<dbReference type="EMBL" id="JAMTCJ010000004">
    <property type="protein sequence ID" value="MCP2178004.1"/>
    <property type="molecule type" value="Genomic_DNA"/>
</dbReference>
<dbReference type="Gene3D" id="1.10.10.60">
    <property type="entry name" value="Homeodomain-like"/>
    <property type="match status" value="1"/>
</dbReference>
<dbReference type="Pfam" id="PF02909">
    <property type="entry name" value="TetR_C_1"/>
    <property type="match status" value="1"/>
</dbReference>
<dbReference type="InterPro" id="IPR036271">
    <property type="entry name" value="Tet_transcr_reg_TetR-rel_C_sf"/>
</dbReference>
<reference evidence="6 7" key="1">
    <citation type="submission" date="2022-06" db="EMBL/GenBank/DDBJ databases">
        <title>Genomic Encyclopedia of Archaeal and Bacterial Type Strains, Phase II (KMG-II): from individual species to whole genera.</title>
        <authorList>
            <person name="Goeker M."/>
        </authorList>
    </citation>
    <scope>NUCLEOTIDE SEQUENCE [LARGE SCALE GENOMIC DNA]</scope>
    <source>
        <strain evidence="6 7">DSM 44693</strain>
    </source>
</reference>
<evidence type="ECO:0000256" key="3">
    <source>
        <dbReference type="ARBA" id="ARBA00023163"/>
    </source>
</evidence>
<protein>
    <submittedName>
        <fullName evidence="6">Transcriptional regulator, TetR family</fullName>
    </submittedName>
</protein>
<gene>
    <name evidence="6" type="ORF">LX13_003845</name>
</gene>
<dbReference type="InterPro" id="IPR009057">
    <property type="entry name" value="Homeodomain-like_sf"/>
</dbReference>
<feature type="DNA-binding region" description="H-T-H motif" evidence="4">
    <location>
        <begin position="53"/>
        <end position="72"/>
    </location>
</feature>
<name>A0ABT1HJA3_9NOCA</name>
<sequence>MSADDEARAVVRLLWRAHVAAETRRGPRQRLSVDDVVAVAVAMADRDGLAGLSVRTVSASLGVKPMSFYTYVPSKDALVALMVDAVAAEDEPFDSGEPFRARLTWIAESVRDELMRHPWLLEASSWRQVTGPNRLRRYERQLEQLVDTGLSDIGSDRVISTLTAFAVGNARETLDARRTPTESTLSDSQWWDIVGPALSDVMPQDDFPLAGRVGAHVGELFQAPGDPIGTFAFGLERLLDGIEAHATR</sequence>
<dbReference type="InterPro" id="IPR001647">
    <property type="entry name" value="HTH_TetR"/>
</dbReference>
<evidence type="ECO:0000256" key="1">
    <source>
        <dbReference type="ARBA" id="ARBA00023015"/>
    </source>
</evidence>
<evidence type="ECO:0000313" key="7">
    <source>
        <dbReference type="Proteomes" id="UP001206895"/>
    </source>
</evidence>
<proteinExistence type="predicted"/>